<dbReference type="Proteomes" id="UP000838756">
    <property type="component" value="Unassembled WGS sequence"/>
</dbReference>
<dbReference type="OrthoDB" id="411871at2759"/>
<gene>
    <name evidence="2" type="primary">jg8976</name>
    <name evidence="2" type="ORF">PAEG_LOCUS6858</name>
</gene>
<dbReference type="Gene3D" id="3.30.420.10">
    <property type="entry name" value="Ribonuclease H-like superfamily/Ribonuclease H"/>
    <property type="match status" value="1"/>
</dbReference>
<feature type="domain" description="RNase H type-1" evidence="1">
    <location>
        <begin position="229"/>
        <end position="361"/>
    </location>
</feature>
<dbReference type="PROSITE" id="PS50879">
    <property type="entry name" value="RNASE_H_1"/>
    <property type="match status" value="1"/>
</dbReference>
<reference evidence="2" key="1">
    <citation type="submission" date="2022-03" db="EMBL/GenBank/DDBJ databases">
        <authorList>
            <person name="Lindestad O."/>
        </authorList>
    </citation>
    <scope>NUCLEOTIDE SEQUENCE</scope>
</reference>
<dbReference type="GO" id="GO:0004523">
    <property type="term" value="F:RNA-DNA hybrid ribonuclease activity"/>
    <property type="evidence" value="ECO:0007669"/>
    <property type="project" value="InterPro"/>
</dbReference>
<sequence>MEVQRQANAALAYVQEWGVSNKLKFAPQKTKAMIITNKMKYDSPLLHMGGINIQLSREIKILGLTIDDKLTFNAHVTNTCIKVQNIYKQLSRAAKVSWGLHPQVIQTIYTAVVEPIVLYAAGAWAPAAKKLGVRKRLSAIQRSFAQKMTKAYRTVSLNSALILAGMLPLDLRIQEAATLFEAKRGIFQPVLGDREIEVKALYTTKPHPAEQMDLKFTNLVDRIEVETHNKQAVRIFTDGSKIEGKVGAALSIWNYETETKTLKLKLDSHCSVYQAELVALSRAASIAVQTKEKTIGIYSDSRSSLESVVGKNSLHPLVANIRDKLRVCRNQSKEVLLFWVKAHAGLEGNERADVLAKEAALTLKKRPDYDQCPVSFVKRQLRDRSIEEWNRRYKSDETAAVTKLFFPDATSGYKIVKKIELTMVMTQVLTGHGGFSEYLNRFKCKEDPSCLCEPGVNESVTHIILDCPMYGKERFEIEMEINKKVSSSNLSLIMLEESSRNLFLEYCIKIAEKVIKRNK</sequence>
<organism evidence="2 3">
    <name type="scientific">Pararge aegeria aegeria</name>
    <dbReference type="NCBI Taxonomy" id="348720"/>
    <lineage>
        <taxon>Eukaryota</taxon>
        <taxon>Metazoa</taxon>
        <taxon>Ecdysozoa</taxon>
        <taxon>Arthropoda</taxon>
        <taxon>Hexapoda</taxon>
        <taxon>Insecta</taxon>
        <taxon>Pterygota</taxon>
        <taxon>Neoptera</taxon>
        <taxon>Endopterygota</taxon>
        <taxon>Lepidoptera</taxon>
        <taxon>Glossata</taxon>
        <taxon>Ditrysia</taxon>
        <taxon>Papilionoidea</taxon>
        <taxon>Nymphalidae</taxon>
        <taxon>Satyrinae</taxon>
        <taxon>Satyrini</taxon>
        <taxon>Parargina</taxon>
        <taxon>Pararge</taxon>
    </lineage>
</organism>
<dbReference type="InterPro" id="IPR036397">
    <property type="entry name" value="RNaseH_sf"/>
</dbReference>
<name>A0A8S4QUI2_9NEOP</name>
<accession>A0A8S4QUI2</accession>
<dbReference type="InterPro" id="IPR012337">
    <property type="entry name" value="RNaseH-like_sf"/>
</dbReference>
<dbReference type="CDD" id="cd09276">
    <property type="entry name" value="Rnase_HI_RT_non_LTR"/>
    <property type="match status" value="1"/>
</dbReference>
<evidence type="ECO:0000313" key="3">
    <source>
        <dbReference type="Proteomes" id="UP000838756"/>
    </source>
</evidence>
<protein>
    <submittedName>
        <fullName evidence="2">Jg8976 protein</fullName>
    </submittedName>
</protein>
<dbReference type="GO" id="GO:0003676">
    <property type="term" value="F:nucleic acid binding"/>
    <property type="evidence" value="ECO:0007669"/>
    <property type="project" value="InterPro"/>
</dbReference>
<evidence type="ECO:0000259" key="1">
    <source>
        <dbReference type="PROSITE" id="PS50879"/>
    </source>
</evidence>
<dbReference type="SUPFAM" id="SSF53098">
    <property type="entry name" value="Ribonuclease H-like"/>
    <property type="match status" value="1"/>
</dbReference>
<comment type="caution">
    <text evidence="2">The sequence shown here is derived from an EMBL/GenBank/DDBJ whole genome shotgun (WGS) entry which is preliminary data.</text>
</comment>
<dbReference type="AlphaFoldDB" id="A0A8S4QUI2"/>
<evidence type="ECO:0000313" key="2">
    <source>
        <dbReference type="EMBL" id="CAH2224151.1"/>
    </source>
</evidence>
<dbReference type="InterPro" id="IPR002156">
    <property type="entry name" value="RNaseH_domain"/>
</dbReference>
<dbReference type="PANTHER" id="PTHR33332">
    <property type="entry name" value="REVERSE TRANSCRIPTASE DOMAIN-CONTAINING PROTEIN"/>
    <property type="match status" value="1"/>
</dbReference>
<proteinExistence type="predicted"/>
<keyword evidence="3" id="KW-1185">Reference proteome</keyword>
<dbReference type="EMBL" id="CAKXAJ010020670">
    <property type="protein sequence ID" value="CAH2224151.1"/>
    <property type="molecule type" value="Genomic_DNA"/>
</dbReference>
<dbReference type="Pfam" id="PF00075">
    <property type="entry name" value="RNase_H"/>
    <property type="match status" value="1"/>
</dbReference>